<dbReference type="Proteomes" id="UP000230903">
    <property type="component" value="Unassembled WGS sequence"/>
</dbReference>
<evidence type="ECO:0000259" key="4">
    <source>
        <dbReference type="Pfam" id="PF00294"/>
    </source>
</evidence>
<reference evidence="6" key="1">
    <citation type="submission" date="2017-09" db="EMBL/GenBank/DDBJ databases">
        <title>Depth-based differentiation of microbial function through sediment-hosted aquifers and enrichment of novel symbionts in the deep terrestrial subsurface.</title>
        <authorList>
            <person name="Probst A.J."/>
            <person name="Ladd B."/>
            <person name="Jarett J.K."/>
            <person name="Geller-Mcgrath D.E."/>
            <person name="Sieber C.M.K."/>
            <person name="Emerson J.B."/>
            <person name="Anantharaman K."/>
            <person name="Thomas B.C."/>
            <person name="Malmstrom R."/>
            <person name="Stieglmeier M."/>
            <person name="Klingl A."/>
            <person name="Woyke T."/>
            <person name="Ryan C.M."/>
            <person name="Banfield J.F."/>
        </authorList>
    </citation>
    <scope>NUCLEOTIDE SEQUENCE [LARGE SCALE GENOMIC DNA]</scope>
</reference>
<evidence type="ECO:0000256" key="1">
    <source>
        <dbReference type="ARBA" id="ARBA00010688"/>
    </source>
</evidence>
<evidence type="ECO:0000313" key="5">
    <source>
        <dbReference type="EMBL" id="PIR87721.1"/>
    </source>
</evidence>
<dbReference type="GO" id="GO:0016301">
    <property type="term" value="F:kinase activity"/>
    <property type="evidence" value="ECO:0007669"/>
    <property type="project" value="UniProtKB-KW"/>
</dbReference>
<dbReference type="AlphaFoldDB" id="A0A2H0UMV9"/>
<accession>A0A2H0UMV9</accession>
<dbReference type="PANTHER" id="PTHR43320:SF3">
    <property type="entry name" value="CARBOHYDRATE KINASE PFKB DOMAIN-CONTAINING PROTEIN"/>
    <property type="match status" value="1"/>
</dbReference>
<evidence type="ECO:0000313" key="6">
    <source>
        <dbReference type="Proteomes" id="UP000230903"/>
    </source>
</evidence>
<dbReference type="EMBL" id="PFBC01000051">
    <property type="protein sequence ID" value="PIR87721.1"/>
    <property type="molecule type" value="Genomic_DNA"/>
</dbReference>
<feature type="non-terminal residue" evidence="5">
    <location>
        <position position="315"/>
    </location>
</feature>
<protein>
    <recommendedName>
        <fullName evidence="4">Carbohydrate kinase PfkB domain-containing protein</fullName>
    </recommendedName>
</protein>
<sequence>MEKKYDLVAIGDVTTDAFIELAVATVKTDPETEEMTLTMPFADKIPYKSLNVIPAVGNSSNVAVGLARLGLKTAILTGIGEDRYGQEILDHYDKEGVGKEFVKVNPSLPTNYHFVLTYEAERTILVKHEEFTYHPVDSIGEVEWIYFSSVGEHALAIHDKISDYLETHPNAKMGFNPGTFQMKLGADRLKRVYQNTYALFVNKTEAEHILNTQDADLKDLFAGLHTLGPKIVCITDGPKAAYVSDGKKVYKTVPYPDPVPPISRTGAGDAFATGFMAGLMNGLPANEALLWGPIESMSVVQAFGAQTNLLTKEKL</sequence>
<dbReference type="InterPro" id="IPR029056">
    <property type="entry name" value="Ribokinase-like"/>
</dbReference>
<gene>
    <name evidence="5" type="ORF">COU10_03235</name>
</gene>
<dbReference type="Pfam" id="PF00294">
    <property type="entry name" value="PfkB"/>
    <property type="match status" value="1"/>
</dbReference>
<proteinExistence type="inferred from homology"/>
<evidence type="ECO:0000256" key="2">
    <source>
        <dbReference type="ARBA" id="ARBA00022679"/>
    </source>
</evidence>
<dbReference type="InterPro" id="IPR011611">
    <property type="entry name" value="PfkB_dom"/>
</dbReference>
<organism evidence="5 6">
    <name type="scientific">Candidatus Harrisonbacteria bacterium CG10_big_fil_rev_8_21_14_0_10_45_28</name>
    <dbReference type="NCBI Taxonomy" id="1974586"/>
    <lineage>
        <taxon>Bacteria</taxon>
        <taxon>Candidatus Harrisoniibacteriota</taxon>
    </lineage>
</organism>
<name>A0A2H0UMV9_9BACT</name>
<feature type="domain" description="Carbohydrate kinase PfkB" evidence="4">
    <location>
        <begin position="57"/>
        <end position="309"/>
    </location>
</feature>
<dbReference type="Gene3D" id="3.40.1190.20">
    <property type="match status" value="1"/>
</dbReference>
<dbReference type="PANTHER" id="PTHR43320">
    <property type="entry name" value="SUGAR KINASE"/>
    <property type="match status" value="1"/>
</dbReference>
<evidence type="ECO:0000256" key="3">
    <source>
        <dbReference type="ARBA" id="ARBA00022777"/>
    </source>
</evidence>
<dbReference type="SUPFAM" id="SSF53613">
    <property type="entry name" value="Ribokinase-like"/>
    <property type="match status" value="1"/>
</dbReference>
<keyword evidence="3" id="KW-0418">Kinase</keyword>
<comment type="caution">
    <text evidence="5">The sequence shown here is derived from an EMBL/GenBank/DDBJ whole genome shotgun (WGS) entry which is preliminary data.</text>
</comment>
<comment type="similarity">
    <text evidence="1">Belongs to the carbohydrate kinase PfkB family.</text>
</comment>
<keyword evidence="2" id="KW-0808">Transferase</keyword>
<dbReference type="InterPro" id="IPR052700">
    <property type="entry name" value="Carb_kinase_PfkB-like"/>
</dbReference>